<proteinExistence type="predicted"/>
<dbReference type="EMBL" id="JBCAWK010000013">
    <property type="protein sequence ID" value="KAK8844546.1"/>
    <property type="molecule type" value="Genomic_DNA"/>
</dbReference>
<feature type="region of interest" description="Disordered" evidence="1">
    <location>
        <begin position="422"/>
        <end position="459"/>
    </location>
</feature>
<feature type="region of interest" description="Disordered" evidence="1">
    <location>
        <begin position="799"/>
        <end position="838"/>
    </location>
</feature>
<reference evidence="3 4" key="1">
    <citation type="journal article" date="2024" name="bioRxiv">
        <title>Comparative genomics of Cryptococcus and Kwoniella reveals pathogenesis evolution and contrasting karyotype dynamics via intercentromeric recombination or chromosome fusion.</title>
        <authorList>
            <person name="Coelho M.A."/>
            <person name="David-Palma M."/>
            <person name="Shea T."/>
            <person name="Bowers K."/>
            <person name="McGinley-Smith S."/>
            <person name="Mohammad A.W."/>
            <person name="Gnirke A."/>
            <person name="Yurkov A.M."/>
            <person name="Nowrousian M."/>
            <person name="Sun S."/>
            <person name="Cuomo C.A."/>
            <person name="Heitman J."/>
        </authorList>
    </citation>
    <scope>NUCLEOTIDE SEQUENCE [LARGE SCALE GENOMIC DNA]</scope>
    <source>
        <strain evidence="3 4">CBS 13917</strain>
    </source>
</reference>
<dbReference type="InterPro" id="IPR050618">
    <property type="entry name" value="Ubq-SigPath_Reg"/>
</dbReference>
<dbReference type="InterPro" id="IPR043136">
    <property type="entry name" value="B30.2/SPRY_sf"/>
</dbReference>
<dbReference type="PROSITE" id="PS50188">
    <property type="entry name" value="B302_SPRY"/>
    <property type="match status" value="1"/>
</dbReference>
<dbReference type="GeneID" id="92183651"/>
<gene>
    <name evidence="3" type="ORF">IAR55_006393</name>
</gene>
<feature type="compositionally biased region" description="Low complexity" evidence="1">
    <location>
        <begin position="19"/>
        <end position="36"/>
    </location>
</feature>
<feature type="compositionally biased region" description="Polar residues" evidence="1">
    <location>
        <begin position="217"/>
        <end position="227"/>
    </location>
</feature>
<sequence length="1102" mass="120121">MPPRRRGNTPPVDPFPPLRRSASASSPSYASIAARSSHPHRDEREQPIWTAEDVDRQDPLDELNAYSGPIDIDPSPPWRSRSRSSLRAEASASSSRPEGAASDGRQEPQPQLEARPSRNVLLTTPSGQHAASRSAALSDGGRNPASGEDNGPSTPSAGSGANRQRHRSPPTPSPTRQGRQAGSSSRLAAIFTLEELLRSSDNRNQEDPTAPRESATRLATRSDSSGVQEPVRQRATQHSNEAAARRARANLQLLEDRRRARELMGDVLNVGAYGMERALPAGAGGGEAADRAEDVERTVLEMLSQHGGSSTLPWFDANGVPSTGRPLNQDRNSNSVNRDRNVQPLDGSGSGPNVTSFLRRRQRNPAPTARIQYRWNPAEGEEEVEEAATHGPEESGLMAPTSNILIDFGADSDEEEDRWGMRTSARTGTEASRGAEYDVDGWTRTGPGGIGGGTGLSRGGNNRRRAAFLQRIGAPPDLVLPGEDGEEEGITFLPPIRGSEATGLEPTNLDLACSTTPVLVRSHGTSRPREDDSTRDSPIYTQERKKRKTNNHGTRAEAEFLHPSRPDYLSYSTLPDSSPIPTAFIPPIIKSHLSLSTYSSSSHGPRPLITFTGCNPKGTDEDATALHTTSSIPIACGVHYYEVLVLDKGLEGFMSVGWTLKGTNSRRLVGWDKGSWGWHGDDGRSFEGQGRGQKFSETWTTGDTVGCGVDFSTGRAFFTKNGKMLGHRFSNLGRGLYPAVGLRSVGESVAIDFNGPFMFDIASYVRSIRVAVWQQATIEQQVASIPRLVDQVPRILSEEDSNREEEKEVHEVVGNEEARRSDGTDVRPTTAGPPTPRNAMEKATAAFVLDYLQHHGHDKAFPVLRSGMQGRGWISLPTGTSKSEPTEDPAFVRKTPVGTLRLADFASPFAALSHLHALLAESYNQPTPWKLLKDLDPESLAITGPNQSLHHRLLIHNFLYLMQKSSLSRPSAEMTQGNVDSNCDLNDVDVEVEVEMDEKVIEEGKELLRQSKELTWSEEDVTVLQEAFGLLGDPKSIGDDVWRERREELARGVVSAIRVARGMKAVSHLEQALGQTSIVLRTLREREATSGAAFVDLKRIVK</sequence>
<organism evidence="3 4">
    <name type="scientific">Kwoniella newhampshirensis</name>
    <dbReference type="NCBI Taxonomy" id="1651941"/>
    <lineage>
        <taxon>Eukaryota</taxon>
        <taxon>Fungi</taxon>
        <taxon>Dikarya</taxon>
        <taxon>Basidiomycota</taxon>
        <taxon>Agaricomycotina</taxon>
        <taxon>Tremellomycetes</taxon>
        <taxon>Tremellales</taxon>
        <taxon>Cryptococcaceae</taxon>
        <taxon>Kwoniella</taxon>
    </lineage>
</organism>
<feature type="compositionally biased region" description="Polar residues" evidence="1">
    <location>
        <begin position="120"/>
        <end position="131"/>
    </location>
</feature>
<dbReference type="PANTHER" id="PTHR12864">
    <property type="entry name" value="RAN BINDING PROTEIN 9-RELATED"/>
    <property type="match status" value="1"/>
</dbReference>
<dbReference type="SMART" id="SM00449">
    <property type="entry name" value="SPRY"/>
    <property type="match status" value="1"/>
</dbReference>
<evidence type="ECO:0000313" key="4">
    <source>
        <dbReference type="Proteomes" id="UP001388673"/>
    </source>
</evidence>
<feature type="region of interest" description="Disordered" evidence="1">
    <location>
        <begin position="1"/>
        <end position="244"/>
    </location>
</feature>
<dbReference type="RefSeq" id="XP_066799770.1">
    <property type="nucleotide sequence ID" value="XM_066949476.1"/>
</dbReference>
<dbReference type="Proteomes" id="UP001388673">
    <property type="component" value="Unassembled WGS sequence"/>
</dbReference>
<protein>
    <recommendedName>
        <fullName evidence="2">B30.2/SPRY domain-containing protein</fullName>
    </recommendedName>
</protein>
<dbReference type="AlphaFoldDB" id="A0AAW0YTU0"/>
<dbReference type="SUPFAM" id="SSF49899">
    <property type="entry name" value="Concanavalin A-like lectins/glucanases"/>
    <property type="match status" value="1"/>
</dbReference>
<dbReference type="InterPro" id="IPR001870">
    <property type="entry name" value="B30.2/SPRY"/>
</dbReference>
<dbReference type="InterPro" id="IPR003877">
    <property type="entry name" value="SPRY_dom"/>
</dbReference>
<keyword evidence="4" id="KW-1185">Reference proteome</keyword>
<feature type="compositionally biased region" description="Gly residues" evidence="1">
    <location>
        <begin position="446"/>
        <end position="458"/>
    </location>
</feature>
<dbReference type="KEGG" id="kne:92183651"/>
<comment type="caution">
    <text evidence="3">The sequence shown here is derived from an EMBL/GenBank/DDBJ whole genome shotgun (WGS) entry which is preliminary data.</text>
</comment>
<evidence type="ECO:0000259" key="2">
    <source>
        <dbReference type="PROSITE" id="PS50188"/>
    </source>
</evidence>
<dbReference type="InterPro" id="IPR013320">
    <property type="entry name" value="ConA-like_dom_sf"/>
</dbReference>
<evidence type="ECO:0000313" key="3">
    <source>
        <dbReference type="EMBL" id="KAK8844546.1"/>
    </source>
</evidence>
<feature type="region of interest" description="Disordered" evidence="1">
    <location>
        <begin position="307"/>
        <end position="399"/>
    </location>
</feature>
<name>A0AAW0YTU0_9TREE</name>
<feature type="compositionally biased region" description="Basic and acidic residues" evidence="1">
    <location>
        <begin position="195"/>
        <end position="210"/>
    </location>
</feature>
<feature type="compositionally biased region" description="Low complexity" evidence="1">
    <location>
        <begin position="83"/>
        <end position="102"/>
    </location>
</feature>
<dbReference type="Gene3D" id="2.60.120.920">
    <property type="match status" value="1"/>
</dbReference>
<feature type="domain" description="B30.2/SPRY" evidence="2">
    <location>
        <begin position="562"/>
        <end position="758"/>
    </location>
</feature>
<feature type="compositionally biased region" description="Polar residues" evidence="1">
    <location>
        <begin position="151"/>
        <end position="162"/>
    </location>
</feature>
<dbReference type="Pfam" id="PF00622">
    <property type="entry name" value="SPRY"/>
    <property type="match status" value="1"/>
</dbReference>
<feature type="region of interest" description="Disordered" evidence="1">
    <location>
        <begin position="519"/>
        <end position="561"/>
    </location>
</feature>
<feature type="compositionally biased region" description="Basic and acidic residues" evidence="1">
    <location>
        <begin position="804"/>
        <end position="825"/>
    </location>
</feature>
<accession>A0AAW0YTU0</accession>
<evidence type="ECO:0000256" key="1">
    <source>
        <dbReference type="SAM" id="MobiDB-lite"/>
    </source>
</evidence>